<evidence type="ECO:0000256" key="1">
    <source>
        <dbReference type="ARBA" id="ARBA00004167"/>
    </source>
</evidence>
<reference evidence="9" key="1">
    <citation type="journal article" date="2011" name="PLoS ONE">
        <title>A deep insight into the sialotranscriptome of the gulf coast tick, Amblyomma maculatum.</title>
        <authorList>
            <person name="Karim S."/>
            <person name="Singh P."/>
            <person name="Ribeiro J.M."/>
        </authorList>
    </citation>
    <scope>NUCLEOTIDE SEQUENCE</scope>
    <source>
        <tissue evidence="9">Salivary gland</tissue>
    </source>
</reference>
<comment type="similarity">
    <text evidence="8">Belongs to the PET100 family.</text>
</comment>
<evidence type="ECO:0000256" key="3">
    <source>
        <dbReference type="ARBA" id="ARBA00022692"/>
    </source>
</evidence>
<accession>G3MQJ0</accession>
<protein>
    <recommendedName>
        <fullName evidence="10">Protein PET100 homolog, mitochondrial</fullName>
    </recommendedName>
</protein>
<dbReference type="EMBL" id="JO844141">
    <property type="protein sequence ID" value="AEO35758.1"/>
    <property type="molecule type" value="mRNA"/>
</dbReference>
<evidence type="ECO:0008006" key="10">
    <source>
        <dbReference type="Google" id="ProtNLM"/>
    </source>
</evidence>
<comment type="subcellular location">
    <subcellularLocation>
        <location evidence="1">Membrane</location>
        <topology evidence="1">Single-pass membrane protein</topology>
    </subcellularLocation>
    <subcellularLocation>
        <location evidence="2">Mitochondrion membrane</location>
    </subcellularLocation>
</comment>
<evidence type="ECO:0000256" key="2">
    <source>
        <dbReference type="ARBA" id="ARBA00004325"/>
    </source>
</evidence>
<dbReference type="GO" id="GO:0033617">
    <property type="term" value="P:mitochondrial respiratory chain complex IV assembly"/>
    <property type="evidence" value="ECO:0007669"/>
    <property type="project" value="InterPro"/>
</dbReference>
<evidence type="ECO:0000313" key="9">
    <source>
        <dbReference type="EMBL" id="AEO35758.1"/>
    </source>
</evidence>
<evidence type="ECO:0000256" key="6">
    <source>
        <dbReference type="ARBA" id="ARBA00023128"/>
    </source>
</evidence>
<keyword evidence="6" id="KW-0496">Mitochondrion</keyword>
<evidence type="ECO:0000256" key="8">
    <source>
        <dbReference type="ARBA" id="ARBA00038077"/>
    </source>
</evidence>
<dbReference type="PANTHER" id="PTHR33968">
    <property type="entry name" value="PROTEIN PET100 HOMOLOG, MITOCHONDRIAL"/>
    <property type="match status" value="1"/>
</dbReference>
<dbReference type="AlphaFoldDB" id="G3MQJ0"/>
<dbReference type="GO" id="GO:0051082">
    <property type="term" value="F:unfolded protein binding"/>
    <property type="evidence" value="ECO:0007669"/>
    <property type="project" value="TreeGrafter"/>
</dbReference>
<evidence type="ECO:0000256" key="5">
    <source>
        <dbReference type="ARBA" id="ARBA00022989"/>
    </source>
</evidence>
<dbReference type="InterPro" id="IPR018625">
    <property type="entry name" value="Pet100"/>
</dbReference>
<keyword evidence="3" id="KW-0812">Transmembrane</keyword>
<organism evidence="9">
    <name type="scientific">Amblyomma maculatum</name>
    <name type="common">Gulf Coast tick</name>
    <dbReference type="NCBI Taxonomy" id="34609"/>
    <lineage>
        <taxon>Eukaryota</taxon>
        <taxon>Metazoa</taxon>
        <taxon>Ecdysozoa</taxon>
        <taxon>Arthropoda</taxon>
        <taxon>Chelicerata</taxon>
        <taxon>Arachnida</taxon>
        <taxon>Acari</taxon>
        <taxon>Parasitiformes</taxon>
        <taxon>Ixodida</taxon>
        <taxon>Ixodoidea</taxon>
        <taxon>Ixodidae</taxon>
        <taxon>Amblyomminae</taxon>
        <taxon>Amblyomma</taxon>
    </lineage>
</organism>
<keyword evidence="7" id="KW-0472">Membrane</keyword>
<sequence length="88" mass="10079">MGNWQLEILKMGIYMAFPVGLFYVFNQPKFFEEWVITKKRECFQPADPAVEQQLKDCISSFKTKKREELVKELTAISGGVDGQDPTAS</sequence>
<keyword evidence="5" id="KW-1133">Transmembrane helix</keyword>
<dbReference type="PANTHER" id="PTHR33968:SF1">
    <property type="entry name" value="PROTEIN PET100 HOMOLOG, MITOCHONDRIAL"/>
    <property type="match status" value="1"/>
</dbReference>
<dbReference type="GO" id="GO:0005743">
    <property type="term" value="C:mitochondrial inner membrane"/>
    <property type="evidence" value="ECO:0007669"/>
    <property type="project" value="TreeGrafter"/>
</dbReference>
<keyword evidence="4" id="KW-0809">Transit peptide</keyword>
<evidence type="ECO:0000256" key="4">
    <source>
        <dbReference type="ARBA" id="ARBA00022946"/>
    </source>
</evidence>
<name>G3MQJ0_AMBMU</name>
<proteinExistence type="evidence at transcript level"/>
<evidence type="ECO:0000256" key="7">
    <source>
        <dbReference type="ARBA" id="ARBA00023136"/>
    </source>
</evidence>
<dbReference type="Pfam" id="PF09803">
    <property type="entry name" value="Pet100"/>
    <property type="match status" value="1"/>
</dbReference>